<organism evidence="1 2">
    <name type="scientific">Mytilus coruscus</name>
    <name type="common">Sea mussel</name>
    <dbReference type="NCBI Taxonomy" id="42192"/>
    <lineage>
        <taxon>Eukaryota</taxon>
        <taxon>Metazoa</taxon>
        <taxon>Spiralia</taxon>
        <taxon>Lophotrochozoa</taxon>
        <taxon>Mollusca</taxon>
        <taxon>Bivalvia</taxon>
        <taxon>Autobranchia</taxon>
        <taxon>Pteriomorphia</taxon>
        <taxon>Mytilida</taxon>
        <taxon>Mytiloidea</taxon>
        <taxon>Mytilidae</taxon>
        <taxon>Mytilinae</taxon>
        <taxon>Mytilus</taxon>
    </lineage>
</organism>
<name>A0A6J8BXN7_MYTCO</name>
<evidence type="ECO:0000313" key="1">
    <source>
        <dbReference type="EMBL" id="CAC5387574.1"/>
    </source>
</evidence>
<reference evidence="1 2" key="1">
    <citation type="submission" date="2020-06" db="EMBL/GenBank/DDBJ databases">
        <authorList>
            <person name="Li R."/>
            <person name="Bekaert M."/>
        </authorList>
    </citation>
    <scope>NUCLEOTIDE SEQUENCE [LARGE SCALE GENOMIC DNA]</scope>
    <source>
        <strain evidence="2">wild</strain>
    </source>
</reference>
<dbReference type="EMBL" id="CACVKT020004015">
    <property type="protein sequence ID" value="CAC5387574.1"/>
    <property type="molecule type" value="Genomic_DNA"/>
</dbReference>
<dbReference type="Proteomes" id="UP000507470">
    <property type="component" value="Unassembled WGS sequence"/>
</dbReference>
<gene>
    <name evidence="1" type="ORF">MCOR_22885</name>
</gene>
<accession>A0A6J8BXN7</accession>
<keyword evidence="2" id="KW-1185">Reference proteome</keyword>
<evidence type="ECO:0008006" key="3">
    <source>
        <dbReference type="Google" id="ProtNLM"/>
    </source>
</evidence>
<dbReference type="OrthoDB" id="6137411at2759"/>
<protein>
    <recommendedName>
        <fullName evidence="3">Mab-21-like nucleotidyltransferase domain-containing protein</fullName>
    </recommendedName>
</protein>
<dbReference type="AlphaFoldDB" id="A0A6J8BXN7"/>
<sequence>MCQSIVGSEEHFKTIRMMNTCRDYLKIDNCLACITSGSFGEGLEMKGSDIDIMRKIKLIEVYEDPNNPCNPYKICFAMATYDTQPGFTLLRLLNIDRVGKSFLCNDKGSDVFLANNTIKCLSLSKLLPNVHGPCLSDEKGFFDFATCLHCKSWIAPAMKWITRPNNGWPGEHLTPEKFQPFMKLSHVHNELLNLSIFRNMNIAKLMKFKMVDYVYFGDKSLILPAELQTDGTMPNYTISPVVYAHFLCFLCHYHLNNTRQCRDSLQDLQLTIEENYFITNAFDTGVSYNILGKAFQLIGDKLSAKWAFMNSIIFKLDPHLVSLLRNL</sequence>
<evidence type="ECO:0000313" key="2">
    <source>
        <dbReference type="Proteomes" id="UP000507470"/>
    </source>
</evidence>
<proteinExistence type="predicted"/>